<sequence length="155" mass="15798">MHAALRSRLPAALAAVLTVAAGLTLRATVDGWFGEYGGDALYTVLVHTLIVFVWPRVTPVRAAAGALAFSWAVEFAQLTPVPAALSETSTLARLVLGSTFGAPDLAAYAAGAALAAAVHALLRRGPAAPPPGDADRSDKTSGSDSAEIGQHRQTG</sequence>
<evidence type="ECO:0000313" key="2">
    <source>
        <dbReference type="EMBL" id="GIH99425.1"/>
    </source>
</evidence>
<dbReference type="AlphaFoldDB" id="A0A8J3WRQ2"/>
<evidence type="ECO:0000313" key="3">
    <source>
        <dbReference type="Proteomes" id="UP000634476"/>
    </source>
</evidence>
<gene>
    <name evidence="2" type="ORF">Pta02_14340</name>
</gene>
<dbReference type="Proteomes" id="UP000634476">
    <property type="component" value="Unassembled WGS sequence"/>
</dbReference>
<evidence type="ECO:0000256" key="1">
    <source>
        <dbReference type="SAM" id="MobiDB-lite"/>
    </source>
</evidence>
<comment type="caution">
    <text evidence="2">The sequence shown here is derived from an EMBL/GenBank/DDBJ whole genome shotgun (WGS) entry which is preliminary data.</text>
</comment>
<proteinExistence type="predicted"/>
<keyword evidence="3" id="KW-1185">Reference proteome</keyword>
<organism evidence="2 3">
    <name type="scientific">Planobispora takensis</name>
    <dbReference type="NCBI Taxonomy" id="1367882"/>
    <lineage>
        <taxon>Bacteria</taxon>
        <taxon>Bacillati</taxon>
        <taxon>Actinomycetota</taxon>
        <taxon>Actinomycetes</taxon>
        <taxon>Streptosporangiales</taxon>
        <taxon>Streptosporangiaceae</taxon>
        <taxon>Planobispora</taxon>
    </lineage>
</organism>
<accession>A0A8J3WRQ2</accession>
<dbReference type="Pfam" id="PF10990">
    <property type="entry name" value="DUF2809"/>
    <property type="match status" value="1"/>
</dbReference>
<feature type="region of interest" description="Disordered" evidence="1">
    <location>
        <begin position="125"/>
        <end position="155"/>
    </location>
</feature>
<evidence type="ECO:0008006" key="4">
    <source>
        <dbReference type="Google" id="ProtNLM"/>
    </source>
</evidence>
<name>A0A8J3WRQ2_9ACTN</name>
<reference evidence="2" key="1">
    <citation type="submission" date="2021-01" db="EMBL/GenBank/DDBJ databases">
        <title>Whole genome shotgun sequence of Planobispora takensis NBRC 109077.</title>
        <authorList>
            <person name="Komaki H."/>
            <person name="Tamura T."/>
        </authorList>
    </citation>
    <scope>NUCLEOTIDE SEQUENCE</scope>
    <source>
        <strain evidence="2">NBRC 109077</strain>
    </source>
</reference>
<dbReference type="EMBL" id="BOOK01000008">
    <property type="protein sequence ID" value="GIH99425.1"/>
    <property type="molecule type" value="Genomic_DNA"/>
</dbReference>
<protein>
    <recommendedName>
        <fullName evidence="4">DUF2809 domain-containing protein</fullName>
    </recommendedName>
</protein>
<dbReference type="RefSeq" id="WP_203873885.1">
    <property type="nucleotide sequence ID" value="NZ_BOOK01000008.1"/>
</dbReference>
<dbReference type="InterPro" id="IPR021257">
    <property type="entry name" value="DUF2809"/>
</dbReference>